<name>A0A976MAM4_THEOR</name>
<organism evidence="2 3">
    <name type="scientific">Theileria orientalis</name>
    <dbReference type="NCBI Taxonomy" id="68886"/>
    <lineage>
        <taxon>Eukaryota</taxon>
        <taxon>Sar</taxon>
        <taxon>Alveolata</taxon>
        <taxon>Apicomplexa</taxon>
        <taxon>Aconoidasida</taxon>
        <taxon>Piroplasmida</taxon>
        <taxon>Theileriidae</taxon>
        <taxon>Theileria</taxon>
    </lineage>
</organism>
<protein>
    <submittedName>
        <fullName evidence="2">Uncharacterized protein</fullName>
    </submittedName>
</protein>
<feature type="compositionally biased region" description="Low complexity" evidence="1">
    <location>
        <begin position="38"/>
        <end position="63"/>
    </location>
</feature>
<dbReference type="OrthoDB" id="361315at2759"/>
<feature type="region of interest" description="Disordered" evidence="1">
    <location>
        <begin position="1"/>
        <end position="118"/>
    </location>
</feature>
<proteinExistence type="predicted"/>
<reference evidence="2" key="1">
    <citation type="submission" date="2022-07" db="EMBL/GenBank/DDBJ databases">
        <title>Evaluation of T. orientalis genome assembly methods using nanopore sequencing and analysis of variation between genomes.</title>
        <authorList>
            <person name="Yam J."/>
            <person name="Micallef M.L."/>
            <person name="Liu M."/>
            <person name="Djordjevic S.P."/>
            <person name="Bogema D.R."/>
            <person name="Jenkins C."/>
        </authorList>
    </citation>
    <scope>NUCLEOTIDE SEQUENCE</scope>
    <source>
        <strain evidence="2">Fish Creek</strain>
    </source>
</reference>
<accession>A0A976MAM4</accession>
<evidence type="ECO:0000313" key="3">
    <source>
        <dbReference type="Proteomes" id="UP000244803"/>
    </source>
</evidence>
<dbReference type="Proteomes" id="UP000244803">
    <property type="component" value="Chromosome 2"/>
</dbReference>
<gene>
    <name evidence="2" type="ORF">MACJ_001696</name>
</gene>
<feature type="compositionally biased region" description="Acidic residues" evidence="1">
    <location>
        <begin position="102"/>
        <end position="118"/>
    </location>
</feature>
<feature type="compositionally biased region" description="Polar residues" evidence="1">
    <location>
        <begin position="80"/>
        <end position="89"/>
    </location>
</feature>
<sequence>MNKTRAPLCRFRRKNKNQSNDNMDPHNCNVVESEDELNVTNENENYENYTQNESNNNHNTNETSDMEEEWENNMNGNNWAPNQENQSGNGTEGTPKGQGSAEEWEEQEFGEEEQKEETLDELLDKMKTADLELEEIRNLSITMGENSQLSKLQSFVSNKLTEMIKRTSLGEKCMDSLSPLCLGSNVGECGPLDKLLGCFAESGNLVNENELQIPDAESFRDPPTLPSGIKFVDDFNKMLDKWTEEGWSTAAGNGAPGANVFKLFNLSALLKHLGDPRYVEILNKLKLNNPEKSWEQILGGNVETTEGAHLVMHPLPELPNPKAVSNCNTKLVDLPQLDDRNVDEHAFKLYWAYTNTWLTKMFGPSFKNSRFLQPTRNWYMNMERASQLFFLRLSKTLCSA</sequence>
<evidence type="ECO:0000313" key="2">
    <source>
        <dbReference type="EMBL" id="UKJ90761.2"/>
    </source>
</evidence>
<evidence type="ECO:0000256" key="1">
    <source>
        <dbReference type="SAM" id="MobiDB-lite"/>
    </source>
</evidence>
<dbReference type="AlphaFoldDB" id="A0A976MAM4"/>
<dbReference type="EMBL" id="CP056068">
    <property type="protein sequence ID" value="UKJ90761.2"/>
    <property type="molecule type" value="Genomic_DNA"/>
</dbReference>